<name>A0A5C5VWT9_9PLAN</name>
<sequence length="141" mass="16308" precursor="true">MKSYKGLAALTLAVAMVAGVSFAGGNKIRETVDIYLPFYVDYYGQLEYDEYADGYATIKVVVNTRNGKGHAKARGWVENDSDRRLKLKNDPYLDSIIEEEAYYYFDADIDIYRSKLVVNKRGRLRYTNRFEVDDFYYGIDT</sequence>
<protein>
    <submittedName>
        <fullName evidence="2">Uncharacterized protein</fullName>
    </submittedName>
</protein>
<accession>A0A5C5VWT9</accession>
<organism evidence="2 3">
    <name type="scientific">Thalassoglobus neptunius</name>
    <dbReference type="NCBI Taxonomy" id="1938619"/>
    <lineage>
        <taxon>Bacteria</taxon>
        <taxon>Pseudomonadati</taxon>
        <taxon>Planctomycetota</taxon>
        <taxon>Planctomycetia</taxon>
        <taxon>Planctomycetales</taxon>
        <taxon>Planctomycetaceae</taxon>
        <taxon>Thalassoglobus</taxon>
    </lineage>
</organism>
<gene>
    <name evidence="2" type="ORF">KOR42_45940</name>
</gene>
<dbReference type="EMBL" id="SIHI01000036">
    <property type="protein sequence ID" value="TWT42994.1"/>
    <property type="molecule type" value="Genomic_DNA"/>
</dbReference>
<proteinExistence type="predicted"/>
<evidence type="ECO:0000313" key="2">
    <source>
        <dbReference type="EMBL" id="TWT42994.1"/>
    </source>
</evidence>
<keyword evidence="1" id="KW-0732">Signal</keyword>
<evidence type="ECO:0000313" key="3">
    <source>
        <dbReference type="Proteomes" id="UP000317243"/>
    </source>
</evidence>
<comment type="caution">
    <text evidence="2">The sequence shown here is derived from an EMBL/GenBank/DDBJ whole genome shotgun (WGS) entry which is preliminary data.</text>
</comment>
<dbReference type="Proteomes" id="UP000317243">
    <property type="component" value="Unassembled WGS sequence"/>
</dbReference>
<keyword evidence="3" id="KW-1185">Reference proteome</keyword>
<feature type="chain" id="PRO_5022670106" evidence="1">
    <location>
        <begin position="24"/>
        <end position="141"/>
    </location>
</feature>
<dbReference type="RefSeq" id="WP_146511937.1">
    <property type="nucleotide sequence ID" value="NZ_SIHI01000036.1"/>
</dbReference>
<feature type="signal peptide" evidence="1">
    <location>
        <begin position="1"/>
        <end position="23"/>
    </location>
</feature>
<evidence type="ECO:0000256" key="1">
    <source>
        <dbReference type="SAM" id="SignalP"/>
    </source>
</evidence>
<dbReference type="AlphaFoldDB" id="A0A5C5VWT9"/>
<reference evidence="2 3" key="1">
    <citation type="submission" date="2019-02" db="EMBL/GenBank/DDBJ databases">
        <title>Deep-cultivation of Planctomycetes and their phenomic and genomic characterization uncovers novel biology.</title>
        <authorList>
            <person name="Wiegand S."/>
            <person name="Jogler M."/>
            <person name="Boedeker C."/>
            <person name="Pinto D."/>
            <person name="Vollmers J."/>
            <person name="Rivas-Marin E."/>
            <person name="Kohn T."/>
            <person name="Peeters S.H."/>
            <person name="Heuer A."/>
            <person name="Rast P."/>
            <person name="Oberbeckmann S."/>
            <person name="Bunk B."/>
            <person name="Jeske O."/>
            <person name="Meyerdierks A."/>
            <person name="Storesund J.E."/>
            <person name="Kallscheuer N."/>
            <person name="Luecker S."/>
            <person name="Lage O.M."/>
            <person name="Pohl T."/>
            <person name="Merkel B.J."/>
            <person name="Hornburger P."/>
            <person name="Mueller R.-W."/>
            <person name="Bruemmer F."/>
            <person name="Labrenz M."/>
            <person name="Spormann A.M."/>
            <person name="Op Den Camp H."/>
            <person name="Overmann J."/>
            <person name="Amann R."/>
            <person name="Jetten M.S.M."/>
            <person name="Mascher T."/>
            <person name="Medema M.H."/>
            <person name="Devos D.P."/>
            <person name="Kaster A.-K."/>
            <person name="Ovreas L."/>
            <person name="Rohde M."/>
            <person name="Galperin M.Y."/>
            <person name="Jogler C."/>
        </authorList>
    </citation>
    <scope>NUCLEOTIDE SEQUENCE [LARGE SCALE GENOMIC DNA]</scope>
    <source>
        <strain evidence="2 3">KOR42</strain>
    </source>
</reference>